<feature type="compositionally biased region" description="Basic and acidic residues" evidence="6">
    <location>
        <begin position="1"/>
        <end position="19"/>
    </location>
</feature>
<dbReference type="GO" id="GO:0019430">
    <property type="term" value="P:removal of superoxide radicals"/>
    <property type="evidence" value="ECO:0007669"/>
    <property type="project" value="InterPro"/>
</dbReference>
<organism evidence="8">
    <name type="scientific">bioreactor metagenome</name>
    <dbReference type="NCBI Taxonomy" id="1076179"/>
    <lineage>
        <taxon>unclassified sequences</taxon>
        <taxon>metagenomes</taxon>
        <taxon>ecological metagenomes</taxon>
    </lineage>
</organism>
<evidence type="ECO:0000259" key="7">
    <source>
        <dbReference type="Pfam" id="PF07992"/>
    </source>
</evidence>
<dbReference type="InterPro" id="IPR005982">
    <property type="entry name" value="Thioredox_Rdtase"/>
</dbReference>
<dbReference type="InterPro" id="IPR036188">
    <property type="entry name" value="FAD/NAD-bd_sf"/>
</dbReference>
<keyword evidence="1" id="KW-0285">Flavoprotein</keyword>
<evidence type="ECO:0000256" key="1">
    <source>
        <dbReference type="ARBA" id="ARBA00022630"/>
    </source>
</evidence>
<dbReference type="PRINTS" id="PR00368">
    <property type="entry name" value="FADPNR"/>
</dbReference>
<reference evidence="8" key="1">
    <citation type="submission" date="2019-08" db="EMBL/GenBank/DDBJ databases">
        <authorList>
            <person name="Kucharzyk K."/>
            <person name="Murdoch R.W."/>
            <person name="Higgins S."/>
            <person name="Loffler F."/>
        </authorList>
    </citation>
    <scope>NUCLEOTIDE SEQUENCE</scope>
</reference>
<accession>A0A644STX8</accession>
<dbReference type="PROSITE" id="PS00573">
    <property type="entry name" value="PYRIDINE_REDOX_2"/>
    <property type="match status" value="1"/>
</dbReference>
<dbReference type="GO" id="GO:0004791">
    <property type="term" value="F:thioredoxin-disulfide reductase (NADPH) activity"/>
    <property type="evidence" value="ECO:0007669"/>
    <property type="project" value="UniProtKB-EC"/>
</dbReference>
<dbReference type="InterPro" id="IPR050097">
    <property type="entry name" value="Ferredoxin-NADP_redctase_2"/>
</dbReference>
<dbReference type="EC" id="1.8.1.9" evidence="8"/>
<evidence type="ECO:0000256" key="3">
    <source>
        <dbReference type="ARBA" id="ARBA00023002"/>
    </source>
</evidence>
<sequence>MDLPDIRCGKPQRQGERAPKKQNLADTMQEHELVVIGAGPAGASAGIYARRAGLNVLLLESGNGGSQICNTLEVENWPGLPNVSGPELDKSFREHAGHLGCTFARGDVLGLEAQGDRQIIHTTRGDYAAQAVIIASGATHRRLGCPGEDTLTGAGVSYCAVCDAPFYEGEAVAVVGGGNTAVEEALYLTRFASKVFIVHRRDAFRADSVLAGRALSNDRIIPVWNSAVASINGSEMVEGMTVRNTVSGECTGLEVAGVFVCVGIEPNTAFLDERFQRADGGWLATDAHLRTSVPGVFAAGDVRDTPLRQIVTAAADGALAAISAYHWLQSR</sequence>
<evidence type="ECO:0000256" key="2">
    <source>
        <dbReference type="ARBA" id="ARBA00022827"/>
    </source>
</evidence>
<gene>
    <name evidence="8" type="primary">trxB_2</name>
    <name evidence="8" type="ORF">SDC9_02639</name>
</gene>
<dbReference type="GO" id="GO:0005737">
    <property type="term" value="C:cytoplasm"/>
    <property type="evidence" value="ECO:0007669"/>
    <property type="project" value="InterPro"/>
</dbReference>
<evidence type="ECO:0000313" key="8">
    <source>
        <dbReference type="EMBL" id="MPL57141.1"/>
    </source>
</evidence>
<keyword evidence="4" id="KW-1015">Disulfide bond</keyword>
<dbReference type="SUPFAM" id="SSF51905">
    <property type="entry name" value="FAD/NAD(P)-binding domain"/>
    <property type="match status" value="1"/>
</dbReference>
<dbReference type="PANTHER" id="PTHR48105">
    <property type="entry name" value="THIOREDOXIN REDUCTASE 1-RELATED-RELATED"/>
    <property type="match status" value="1"/>
</dbReference>
<dbReference type="InterPro" id="IPR023753">
    <property type="entry name" value="FAD/NAD-binding_dom"/>
</dbReference>
<proteinExistence type="predicted"/>
<dbReference type="NCBIfam" id="TIGR01292">
    <property type="entry name" value="TRX_reduct"/>
    <property type="match status" value="1"/>
</dbReference>
<keyword evidence="5" id="KW-0676">Redox-active center</keyword>
<feature type="region of interest" description="Disordered" evidence="6">
    <location>
        <begin position="1"/>
        <end position="23"/>
    </location>
</feature>
<evidence type="ECO:0000256" key="6">
    <source>
        <dbReference type="SAM" id="MobiDB-lite"/>
    </source>
</evidence>
<feature type="domain" description="FAD/NAD(P)-binding" evidence="7">
    <location>
        <begin position="32"/>
        <end position="317"/>
    </location>
</feature>
<evidence type="ECO:0000256" key="5">
    <source>
        <dbReference type="ARBA" id="ARBA00023284"/>
    </source>
</evidence>
<name>A0A644STX8_9ZZZZ</name>
<dbReference type="PRINTS" id="PR00469">
    <property type="entry name" value="PNDRDTASEII"/>
</dbReference>
<comment type="caution">
    <text evidence="8">The sequence shown here is derived from an EMBL/GenBank/DDBJ whole genome shotgun (WGS) entry which is preliminary data.</text>
</comment>
<dbReference type="EMBL" id="VSSQ01000004">
    <property type="protein sequence ID" value="MPL57141.1"/>
    <property type="molecule type" value="Genomic_DNA"/>
</dbReference>
<protein>
    <submittedName>
        <fullName evidence="8">Thioredoxin reductase</fullName>
        <ecNumber evidence="8">1.8.1.9</ecNumber>
    </submittedName>
</protein>
<dbReference type="Pfam" id="PF07992">
    <property type="entry name" value="Pyr_redox_2"/>
    <property type="match status" value="1"/>
</dbReference>
<dbReference type="AlphaFoldDB" id="A0A644STX8"/>
<dbReference type="InterPro" id="IPR008255">
    <property type="entry name" value="Pyr_nucl-diS_OxRdtase_2_AS"/>
</dbReference>
<keyword evidence="3 8" id="KW-0560">Oxidoreductase</keyword>
<keyword evidence="2" id="KW-0274">FAD</keyword>
<evidence type="ECO:0000256" key="4">
    <source>
        <dbReference type="ARBA" id="ARBA00023157"/>
    </source>
</evidence>
<dbReference type="Gene3D" id="3.50.50.60">
    <property type="entry name" value="FAD/NAD(P)-binding domain"/>
    <property type="match status" value="2"/>
</dbReference>